<dbReference type="Proteomes" id="UP001608902">
    <property type="component" value="Unassembled WGS sequence"/>
</dbReference>
<evidence type="ECO:0000256" key="5">
    <source>
        <dbReference type="ARBA" id="ARBA00022801"/>
    </source>
</evidence>
<dbReference type="InterPro" id="IPR038765">
    <property type="entry name" value="Papain-like_cys_pep_sf"/>
</dbReference>
<dbReference type="PANTHER" id="PTHR43982:SF1">
    <property type="entry name" value="UBIQUITIN CARBOXYL-TERMINAL HYDROLASE 14"/>
    <property type="match status" value="1"/>
</dbReference>
<protein>
    <recommendedName>
        <fullName evidence="2">ubiquitinyl hydrolase 1</fullName>
        <ecNumber evidence="2">3.4.19.12</ecNumber>
    </recommendedName>
</protein>
<evidence type="ECO:0000256" key="3">
    <source>
        <dbReference type="ARBA" id="ARBA00022670"/>
    </source>
</evidence>
<dbReference type="InterPro" id="IPR044635">
    <property type="entry name" value="UBP14-like"/>
</dbReference>
<dbReference type="AlphaFoldDB" id="A0ABD6EXA5"/>
<keyword evidence="9" id="KW-1185">Reference proteome</keyword>
<evidence type="ECO:0000313" key="8">
    <source>
        <dbReference type="EMBL" id="MFH4984599.1"/>
    </source>
</evidence>
<name>A0ABD6EXA5_9BILA</name>
<dbReference type="GO" id="GO:0006508">
    <property type="term" value="P:proteolysis"/>
    <property type="evidence" value="ECO:0007669"/>
    <property type="project" value="UniProtKB-KW"/>
</dbReference>
<comment type="caution">
    <text evidence="8">The sequence shown here is derived from an EMBL/GenBank/DDBJ whole genome shotgun (WGS) entry which is preliminary data.</text>
</comment>
<dbReference type="PROSITE" id="PS00973">
    <property type="entry name" value="USP_2"/>
    <property type="match status" value="1"/>
</dbReference>
<dbReference type="InterPro" id="IPR001394">
    <property type="entry name" value="Peptidase_C19_UCH"/>
</dbReference>
<dbReference type="GO" id="GO:0004843">
    <property type="term" value="F:cysteine-type deubiquitinase activity"/>
    <property type="evidence" value="ECO:0007669"/>
    <property type="project" value="UniProtKB-EC"/>
</dbReference>
<dbReference type="SUPFAM" id="SSF54001">
    <property type="entry name" value="Cysteine proteinases"/>
    <property type="match status" value="1"/>
</dbReference>
<keyword evidence="5" id="KW-0378">Hydrolase</keyword>
<dbReference type="PROSITE" id="PS50235">
    <property type="entry name" value="USP_3"/>
    <property type="match status" value="1"/>
</dbReference>
<dbReference type="EC" id="3.4.19.12" evidence="2"/>
<keyword evidence="6" id="KW-0788">Thiol protease</keyword>
<dbReference type="PANTHER" id="PTHR43982">
    <property type="entry name" value="UBIQUITIN CARBOXYL-TERMINAL HYDROLASE"/>
    <property type="match status" value="1"/>
</dbReference>
<gene>
    <name evidence="8" type="ORF">AB6A40_011308</name>
</gene>
<evidence type="ECO:0000259" key="7">
    <source>
        <dbReference type="PROSITE" id="PS50235"/>
    </source>
</evidence>
<accession>A0ABD6EXA5</accession>
<dbReference type="Gene3D" id="3.90.70.10">
    <property type="entry name" value="Cysteine proteinases"/>
    <property type="match status" value="1"/>
</dbReference>
<evidence type="ECO:0000256" key="6">
    <source>
        <dbReference type="ARBA" id="ARBA00022807"/>
    </source>
</evidence>
<keyword evidence="4" id="KW-0833">Ubl conjugation pathway</keyword>
<keyword evidence="3" id="KW-0645">Protease</keyword>
<proteinExistence type="predicted"/>
<dbReference type="InterPro" id="IPR018200">
    <property type="entry name" value="USP_CS"/>
</dbReference>
<dbReference type="CDD" id="cd02257">
    <property type="entry name" value="Peptidase_C19"/>
    <property type="match status" value="1"/>
</dbReference>
<evidence type="ECO:0000256" key="2">
    <source>
        <dbReference type="ARBA" id="ARBA00012759"/>
    </source>
</evidence>
<organism evidence="8 9">
    <name type="scientific">Gnathostoma spinigerum</name>
    <dbReference type="NCBI Taxonomy" id="75299"/>
    <lineage>
        <taxon>Eukaryota</taxon>
        <taxon>Metazoa</taxon>
        <taxon>Ecdysozoa</taxon>
        <taxon>Nematoda</taxon>
        <taxon>Chromadorea</taxon>
        <taxon>Rhabditida</taxon>
        <taxon>Spirurina</taxon>
        <taxon>Gnathostomatomorpha</taxon>
        <taxon>Gnathostomatoidea</taxon>
        <taxon>Gnathostomatidae</taxon>
        <taxon>Gnathostoma</taxon>
    </lineage>
</organism>
<dbReference type="InterPro" id="IPR028889">
    <property type="entry name" value="USP"/>
</dbReference>
<dbReference type="EMBL" id="JBGFUD010019081">
    <property type="protein sequence ID" value="MFH4984599.1"/>
    <property type="molecule type" value="Genomic_DNA"/>
</dbReference>
<feature type="domain" description="USP" evidence="7">
    <location>
        <begin position="1"/>
        <end position="69"/>
    </location>
</feature>
<comment type="catalytic activity">
    <reaction evidence="1">
        <text>Thiol-dependent hydrolysis of ester, thioester, amide, peptide and isopeptide bonds formed by the C-terminal Gly of ubiquitin (a 76-residue protein attached to proteins as an intracellular targeting signal).</text>
        <dbReference type="EC" id="3.4.19.12"/>
    </reaction>
</comment>
<evidence type="ECO:0000313" key="9">
    <source>
        <dbReference type="Proteomes" id="UP001608902"/>
    </source>
</evidence>
<reference evidence="8 9" key="1">
    <citation type="submission" date="2024-08" db="EMBL/GenBank/DDBJ databases">
        <title>Gnathostoma spinigerum genome.</title>
        <authorList>
            <person name="Gonzalez-Bertolin B."/>
            <person name="Monzon S."/>
            <person name="Zaballos A."/>
            <person name="Jimenez P."/>
            <person name="Dekumyoy P."/>
            <person name="Varona S."/>
            <person name="Cuesta I."/>
            <person name="Sumanam S."/>
            <person name="Adisakwattana P."/>
            <person name="Gasser R.B."/>
            <person name="Hernandez-Gonzalez A."/>
            <person name="Young N.D."/>
            <person name="Perteguer M.J."/>
        </authorList>
    </citation>
    <scope>NUCLEOTIDE SEQUENCE [LARGE SCALE GENOMIC DNA]</scope>
    <source>
        <strain evidence="8">AL3</strain>
        <tissue evidence="8">Liver</tissue>
    </source>
</reference>
<sequence length="103" mass="11674">MFHPDEHRVYTLNSVVEHQGAGLDHGHYIAFVRGFDGKGWYMFDDDTCQRLPFEQVQKRQAYLLVYLRKDLSLDGPVDSGDITHGMVNGSHSIRSGACQYASL</sequence>
<evidence type="ECO:0000256" key="1">
    <source>
        <dbReference type="ARBA" id="ARBA00000707"/>
    </source>
</evidence>
<dbReference type="Pfam" id="PF00443">
    <property type="entry name" value="UCH"/>
    <property type="match status" value="1"/>
</dbReference>
<evidence type="ECO:0000256" key="4">
    <source>
        <dbReference type="ARBA" id="ARBA00022786"/>
    </source>
</evidence>